<keyword evidence="2" id="KW-0808">Transferase</keyword>
<keyword evidence="2" id="KW-0418">Kinase</keyword>
<reference evidence="3" key="1">
    <citation type="submission" date="2016-12" db="EMBL/GenBank/DDBJ databases">
        <authorList>
            <person name="Varghese N."/>
            <person name="Submissions S."/>
        </authorList>
    </citation>
    <scope>NUCLEOTIDE SEQUENCE [LARGE SCALE GENOMIC DNA]</scope>
    <source>
        <strain evidence="3">DSM 25035</strain>
    </source>
</reference>
<keyword evidence="3" id="KW-1185">Reference proteome</keyword>
<dbReference type="GO" id="GO:0016301">
    <property type="term" value="F:kinase activity"/>
    <property type="evidence" value="ECO:0007669"/>
    <property type="project" value="UniProtKB-KW"/>
</dbReference>
<dbReference type="Proteomes" id="UP000184609">
    <property type="component" value="Unassembled WGS sequence"/>
</dbReference>
<dbReference type="PROSITE" id="PS50042">
    <property type="entry name" value="CNMP_BINDING_3"/>
    <property type="match status" value="1"/>
</dbReference>
<evidence type="ECO:0000313" key="3">
    <source>
        <dbReference type="Proteomes" id="UP000184609"/>
    </source>
</evidence>
<dbReference type="OrthoDB" id="792939at2"/>
<dbReference type="RefSeq" id="WP_073572278.1">
    <property type="nucleotide sequence ID" value="NZ_FRXN01000003.1"/>
</dbReference>
<dbReference type="CDD" id="cd00038">
    <property type="entry name" value="CAP_ED"/>
    <property type="match status" value="1"/>
</dbReference>
<dbReference type="Gene3D" id="1.10.10.10">
    <property type="entry name" value="Winged helix-like DNA-binding domain superfamily/Winged helix DNA-binding domain"/>
    <property type="match status" value="1"/>
</dbReference>
<dbReference type="InterPro" id="IPR018490">
    <property type="entry name" value="cNMP-bd_dom_sf"/>
</dbReference>
<dbReference type="InterPro" id="IPR014710">
    <property type="entry name" value="RmlC-like_jellyroll"/>
</dbReference>
<gene>
    <name evidence="2" type="ORF">SAMN04488108_2662</name>
</gene>
<name>A0A1M7ZEN1_9BACT</name>
<dbReference type="Pfam" id="PF00027">
    <property type="entry name" value="cNMP_binding"/>
    <property type="match status" value="1"/>
</dbReference>
<dbReference type="Gene3D" id="2.60.120.10">
    <property type="entry name" value="Jelly Rolls"/>
    <property type="match status" value="1"/>
</dbReference>
<protein>
    <submittedName>
        <fullName evidence="2">cAMP-binding domain of CRP or a regulatory subunit of cAMP-dependent protein kinases</fullName>
    </submittedName>
</protein>
<organism evidence="2 3">
    <name type="scientific">Algoriphagus zhangzhouensis</name>
    <dbReference type="NCBI Taxonomy" id="1073327"/>
    <lineage>
        <taxon>Bacteria</taxon>
        <taxon>Pseudomonadati</taxon>
        <taxon>Bacteroidota</taxon>
        <taxon>Cytophagia</taxon>
        <taxon>Cytophagales</taxon>
        <taxon>Cyclobacteriaceae</taxon>
        <taxon>Algoriphagus</taxon>
    </lineage>
</organism>
<dbReference type="STRING" id="1073327.SAMN04488108_2662"/>
<dbReference type="SUPFAM" id="SSF51206">
    <property type="entry name" value="cAMP-binding domain-like"/>
    <property type="match status" value="1"/>
</dbReference>
<dbReference type="EMBL" id="FRXN01000003">
    <property type="protein sequence ID" value="SHO63302.1"/>
    <property type="molecule type" value="Genomic_DNA"/>
</dbReference>
<dbReference type="AlphaFoldDB" id="A0A1M7ZEN1"/>
<accession>A0A1M7ZEN1</accession>
<sequence>MERLQKKSPYLTTNDLLELSGFAEVVQYSKGEIIIDYGRYCPYFFHVLNGVVRGSQYTANVDEHNLFFIHDDQWFITPEKLLSKETKPSSHIFEAVSDVTLIKIDHEKLLKSATQNPHLFEFYHDAILVIMTSFLERIKLLTIENAEERYKNLVATRPLLFPHVQKKHLAQFLGITPNSFSRILKKLKE</sequence>
<dbReference type="InterPro" id="IPR000595">
    <property type="entry name" value="cNMP-bd_dom"/>
</dbReference>
<feature type="domain" description="Cyclic nucleotide-binding" evidence="1">
    <location>
        <begin position="11"/>
        <end position="109"/>
    </location>
</feature>
<dbReference type="InterPro" id="IPR036388">
    <property type="entry name" value="WH-like_DNA-bd_sf"/>
</dbReference>
<evidence type="ECO:0000313" key="2">
    <source>
        <dbReference type="EMBL" id="SHO63302.1"/>
    </source>
</evidence>
<proteinExistence type="predicted"/>
<evidence type="ECO:0000259" key="1">
    <source>
        <dbReference type="PROSITE" id="PS50042"/>
    </source>
</evidence>